<dbReference type="RefSeq" id="WP_014226736.1">
    <property type="nucleotide sequence ID" value="NC_016612.1"/>
</dbReference>
<dbReference type="PATRIC" id="fig|1006551.4.peg.421"/>
<evidence type="ECO:0000313" key="2">
    <source>
        <dbReference type="EMBL" id="AEX02157.1"/>
    </source>
</evidence>
<dbReference type="KEGG" id="kox:KOX_02080"/>
<reference evidence="2 3" key="1">
    <citation type="journal article" date="2012" name="J. Bacteriol.">
        <title>Complete genome sequence of Klebsiella oxytoca KCTC 1686, used in production of 2,3-butanediol.</title>
        <authorList>
            <person name="Shin S.H."/>
            <person name="Kim S."/>
            <person name="Kim J.Y."/>
            <person name="Lee S."/>
            <person name="Um Y."/>
            <person name="Oh M.K."/>
            <person name="Kim Y.R."/>
            <person name="Lee J."/>
            <person name="Yang K.S."/>
        </authorList>
    </citation>
    <scope>NUCLEOTIDE SEQUENCE [LARGE SCALE GENOMIC DNA]</scope>
    <source>
        <strain evidence="3">ATCC 8724 / DSM 4798 / JCM 20051 / NBRC 3318 / NRRL B-199 / KCTC 1686</strain>
    </source>
</reference>
<name>A0A0H3H3F2_KLEM8</name>
<proteinExistence type="predicted"/>
<protein>
    <recommendedName>
        <fullName evidence="1">A-factor biosynthesis hotdog domain-containing protein</fullName>
    </recommendedName>
</protein>
<sequence>MNYKKLVIVGDKFNEFANGKDVLTISQLELLSQIPANIIDKEHEIIIGQGVRKDFAGKVISNQARNVVHGNKLKMCSLEKLVRDKKNAHCHKRLEQNVLIGSAEQTEHNSELFAMPLLIDERCELMADHQTGQHIQGMLLVEASRQAFIAVTEEFIYKQEAGRYYVINSMAMTFSSFLFPLPALVHFEFLEKDINERRGRFRAQVRVTQHQTLCATMDVSFTVYPSALIAEKEKLLAEAAMQATIAEQNIATHGVTHVQIS</sequence>
<dbReference type="HOGENOM" id="CLU_090339_0_0_6"/>
<accession>A0A0H3H3F2</accession>
<gene>
    <name evidence="2" type="ordered locus">KOX_02080</name>
</gene>
<organism evidence="2 3">
    <name type="scientific">Klebsiella michiganensis (strain ATCC 8724 / DSM 4798 / JCM 20051 / NBRC 3318 / NRRL B-199 / KCTC 1686 / BUCSAV 143 / CCM 1901)</name>
    <dbReference type="NCBI Taxonomy" id="1006551"/>
    <lineage>
        <taxon>Bacteria</taxon>
        <taxon>Pseudomonadati</taxon>
        <taxon>Pseudomonadota</taxon>
        <taxon>Gammaproteobacteria</taxon>
        <taxon>Enterobacterales</taxon>
        <taxon>Enterobacteriaceae</taxon>
        <taxon>Klebsiella/Raoultella group</taxon>
        <taxon>Klebsiella</taxon>
    </lineage>
</organism>
<dbReference type="AlphaFoldDB" id="A0A0H3H3F2"/>
<evidence type="ECO:0000259" key="1">
    <source>
        <dbReference type="Pfam" id="PF03756"/>
    </source>
</evidence>
<dbReference type="Proteomes" id="UP000007843">
    <property type="component" value="Chromosome"/>
</dbReference>
<dbReference type="EMBL" id="CP003218">
    <property type="protein sequence ID" value="AEX02157.1"/>
    <property type="molecule type" value="Genomic_DNA"/>
</dbReference>
<dbReference type="Pfam" id="PF03756">
    <property type="entry name" value="AfsA"/>
    <property type="match status" value="1"/>
</dbReference>
<dbReference type="InterPro" id="IPR005509">
    <property type="entry name" value="AfsA_hotdog_dom"/>
</dbReference>
<evidence type="ECO:0000313" key="3">
    <source>
        <dbReference type="Proteomes" id="UP000007843"/>
    </source>
</evidence>
<feature type="domain" description="A-factor biosynthesis hotdog" evidence="1">
    <location>
        <begin position="91"/>
        <end position="222"/>
    </location>
</feature>